<gene>
    <name evidence="1" type="ordered locus">Dshi_2308</name>
</gene>
<dbReference type="eggNOG" id="ENOG5032Y8V">
    <property type="taxonomic scope" value="Bacteria"/>
</dbReference>
<sequence length="88" mass="9505">MQVEVGADGIVVDAELLAEAFGIAPSMVHPGMKSGDITSLCEKGEGSDAGRWRLTFYHAGRAFRLTIDDTGQVLRRTRFDAPRPGRAT</sequence>
<dbReference type="HOGENOM" id="CLU_166865_0_0_5"/>
<keyword evidence="2" id="KW-1185">Reference proteome</keyword>
<name>A8LRL3_DINSH</name>
<organism evidence="1 2">
    <name type="scientific">Dinoroseobacter shibae (strain DSM 16493 / NCIMB 14021 / DFL 12)</name>
    <dbReference type="NCBI Taxonomy" id="398580"/>
    <lineage>
        <taxon>Bacteria</taxon>
        <taxon>Pseudomonadati</taxon>
        <taxon>Pseudomonadota</taxon>
        <taxon>Alphaproteobacteria</taxon>
        <taxon>Rhodobacterales</taxon>
        <taxon>Roseobacteraceae</taxon>
        <taxon>Dinoroseobacter</taxon>
    </lineage>
</organism>
<proteinExistence type="predicted"/>
<evidence type="ECO:0000313" key="2">
    <source>
        <dbReference type="Proteomes" id="UP000006833"/>
    </source>
</evidence>
<dbReference type="AlphaFoldDB" id="A8LRL3"/>
<accession>A8LRL3</accession>
<evidence type="ECO:0008006" key="3">
    <source>
        <dbReference type="Google" id="ProtNLM"/>
    </source>
</evidence>
<evidence type="ECO:0000313" key="1">
    <source>
        <dbReference type="EMBL" id="ABV94044.1"/>
    </source>
</evidence>
<dbReference type="Proteomes" id="UP000006833">
    <property type="component" value="Chromosome"/>
</dbReference>
<dbReference type="InterPro" id="IPR045389">
    <property type="entry name" value="DUF6522"/>
</dbReference>
<dbReference type="STRING" id="398580.Dshi_2308"/>
<protein>
    <recommendedName>
        <fullName evidence="3">PepSY domain-containing protein</fullName>
    </recommendedName>
</protein>
<dbReference type="Pfam" id="PF20132">
    <property type="entry name" value="DUF6522"/>
    <property type="match status" value="1"/>
</dbReference>
<reference evidence="2" key="1">
    <citation type="journal article" date="2010" name="ISME J.">
        <title>The complete genome sequence of the algal symbiont Dinoroseobacter shibae: a hitchhiker's guide to life in the sea.</title>
        <authorList>
            <person name="Wagner-Dobler I."/>
            <person name="Ballhausen B."/>
            <person name="Berger M."/>
            <person name="Brinkhoff T."/>
            <person name="Buchholz I."/>
            <person name="Bunk B."/>
            <person name="Cypionka H."/>
            <person name="Daniel R."/>
            <person name="Drepper T."/>
            <person name="Gerdts G."/>
            <person name="Hahnke S."/>
            <person name="Han C."/>
            <person name="Jahn D."/>
            <person name="Kalhoefer D."/>
            <person name="Kiss H."/>
            <person name="Klenk H.P."/>
            <person name="Kyrpides N."/>
            <person name="Liebl W."/>
            <person name="Liesegang H."/>
            <person name="Meincke L."/>
            <person name="Pati A."/>
            <person name="Petersen J."/>
            <person name="Piekarski T."/>
            <person name="Pommerenke C."/>
            <person name="Pradella S."/>
            <person name="Pukall R."/>
            <person name="Rabus R."/>
            <person name="Stackebrandt E."/>
            <person name="Thole S."/>
            <person name="Thompson L."/>
            <person name="Tielen P."/>
            <person name="Tomasch J."/>
            <person name="von Jan M."/>
            <person name="Wanphrut N."/>
            <person name="Wichels A."/>
            <person name="Zech H."/>
            <person name="Simon M."/>
        </authorList>
    </citation>
    <scope>NUCLEOTIDE SEQUENCE [LARGE SCALE GENOMIC DNA]</scope>
    <source>
        <strain evidence="2">DSM 16493 / NCIMB 14021 / DFL 12</strain>
    </source>
</reference>
<dbReference type="KEGG" id="dsh:Dshi_2308"/>
<dbReference type="EMBL" id="CP000830">
    <property type="protein sequence ID" value="ABV94044.1"/>
    <property type="molecule type" value="Genomic_DNA"/>
</dbReference>